<evidence type="ECO:0000313" key="1">
    <source>
        <dbReference type="EMBL" id="VEN73009.1"/>
    </source>
</evidence>
<reference evidence="1" key="1">
    <citation type="submission" date="2019-01" db="EMBL/GenBank/DDBJ databases">
        <authorList>
            <consortium name="Genoscope - CEA"/>
            <person name="William W."/>
        </authorList>
    </citation>
    <scope>NUCLEOTIDE SEQUENCE</scope>
    <source>
        <strain evidence="1">CR-1</strain>
    </source>
</reference>
<evidence type="ECO:0008006" key="2">
    <source>
        <dbReference type="Google" id="ProtNLM"/>
    </source>
</evidence>
<sequence>MTKSNLEHNALIILGAPESGAFALTRTLNLLGVDLGKGKMIPADRRHIFGCWQNSEITRENEKLLDNLYSGFDDICPLPDGWQAAFPVLSHKQHILNIIERDFMDAPLWAVKDPLICRLASLWQNILDEIKARPLYLIMVRNPMEAAASLSEKEEFPLGKSYLLWLRYMLEAEKATRGKNRIFVSYESLLNNWKEVVKKIEQTFDLSFPVDMEEAAPDIENFLHGGLRRHIFDDAALENAEGISQPVKDAYAALKMAEKGYEKKCAEIMAGVHAELKKADLLYLSSFQELRDRYEITHISLTERNRDFERMEKEWQGSFHEVAEEVRALRDEWAEIRDAGRFAPSSSPPAKAPSGGGLWLLGKIITKCFKSPLMMVSSLSAGNFITLWKAMRAEDSRHINSNIETYLQAKKNRET</sequence>
<dbReference type="SUPFAM" id="SSF52540">
    <property type="entry name" value="P-loop containing nucleoside triphosphate hydrolases"/>
    <property type="match status" value="1"/>
</dbReference>
<proteinExistence type="predicted"/>
<dbReference type="Gene3D" id="3.40.50.300">
    <property type="entry name" value="P-loop containing nucleotide triphosphate hydrolases"/>
    <property type="match status" value="1"/>
</dbReference>
<accession>A0A484HJH9</accession>
<name>A0A484HJH9_9BACT</name>
<dbReference type="AlphaFoldDB" id="A0A484HJH9"/>
<dbReference type="InterPro" id="IPR027417">
    <property type="entry name" value="P-loop_NTPase"/>
</dbReference>
<organism evidence="1">
    <name type="scientific">uncultured Desulfobacteraceae bacterium</name>
    <dbReference type="NCBI Taxonomy" id="218296"/>
    <lineage>
        <taxon>Bacteria</taxon>
        <taxon>Pseudomonadati</taxon>
        <taxon>Thermodesulfobacteriota</taxon>
        <taxon>Desulfobacteria</taxon>
        <taxon>Desulfobacterales</taxon>
        <taxon>Desulfobacteraceae</taxon>
        <taxon>environmental samples</taxon>
    </lineage>
</organism>
<protein>
    <recommendedName>
        <fullName evidence="2">Sulfotransferase family protein</fullName>
    </recommendedName>
</protein>
<gene>
    <name evidence="1" type="ORF">EPICR_100055</name>
</gene>
<dbReference type="EMBL" id="CAACVI010000002">
    <property type="protein sequence ID" value="VEN73009.1"/>
    <property type="molecule type" value="Genomic_DNA"/>
</dbReference>